<dbReference type="InterPro" id="IPR010982">
    <property type="entry name" value="Lambda_DNA-bd_dom_sf"/>
</dbReference>
<dbReference type="SUPFAM" id="SSF47413">
    <property type="entry name" value="lambda repressor-like DNA-binding domains"/>
    <property type="match status" value="1"/>
</dbReference>
<dbReference type="SMART" id="SM00530">
    <property type="entry name" value="HTH_XRE"/>
    <property type="match status" value="1"/>
</dbReference>
<organism evidence="2 3">
    <name type="scientific">Paenibacillus larvae subsp. larvae</name>
    <dbReference type="NCBI Taxonomy" id="147375"/>
    <lineage>
        <taxon>Bacteria</taxon>
        <taxon>Bacillati</taxon>
        <taxon>Bacillota</taxon>
        <taxon>Bacilli</taxon>
        <taxon>Bacillales</taxon>
        <taxon>Paenibacillaceae</taxon>
        <taxon>Paenibacillus</taxon>
    </lineage>
</organism>
<reference evidence="2 3" key="1">
    <citation type="journal article" date="2020" name="Int. J. Med. Microbiol.">
        <title>Discovery of Paenibacillus larvae ERIC V: Phenotypic and genomic comparison to genotypes ERIC I-IV reveal different inventories of virulence factors which correlate with epidemiological prevalences of American Foulbrood.</title>
        <authorList>
            <person name="Beims H."/>
            <person name="Bunk B."/>
            <person name="Erler S."/>
            <person name="Mohr K.I."/>
            <person name="Sproer C."/>
            <person name="Pradella S."/>
            <person name="Gunther G."/>
            <person name="Rohde M."/>
            <person name="von der Ohe W."/>
            <person name="Steinert M."/>
        </authorList>
    </citation>
    <scope>NUCLEOTIDE SEQUENCE [LARGE SCALE GENOMIC DNA]</scope>
    <source>
        <strain evidence="2">Eric_V</strain>
    </source>
</reference>
<dbReference type="GO" id="GO:0003677">
    <property type="term" value="F:DNA binding"/>
    <property type="evidence" value="ECO:0007669"/>
    <property type="project" value="InterPro"/>
</dbReference>
<evidence type="ECO:0000313" key="2">
    <source>
        <dbReference type="EMBL" id="QHZ52202.1"/>
    </source>
</evidence>
<evidence type="ECO:0000313" key="3">
    <source>
        <dbReference type="Proteomes" id="UP000464330"/>
    </source>
</evidence>
<dbReference type="PROSITE" id="PS50943">
    <property type="entry name" value="HTH_CROC1"/>
    <property type="match status" value="1"/>
</dbReference>
<proteinExistence type="predicted"/>
<dbReference type="Gene3D" id="1.10.260.40">
    <property type="entry name" value="lambda repressor-like DNA-binding domains"/>
    <property type="match status" value="1"/>
</dbReference>
<dbReference type="EMBL" id="CP019717">
    <property type="protein sequence ID" value="QHZ52202.1"/>
    <property type="molecule type" value="Genomic_DNA"/>
</dbReference>
<dbReference type="CDD" id="cd00093">
    <property type="entry name" value="HTH_XRE"/>
    <property type="match status" value="1"/>
</dbReference>
<accession>A0A6C0QU66</accession>
<dbReference type="RefSeq" id="WP_172423454.1">
    <property type="nucleotide sequence ID" value="NZ_CP019717.1"/>
</dbReference>
<dbReference type="Pfam" id="PF01381">
    <property type="entry name" value="HTH_3"/>
    <property type="match status" value="1"/>
</dbReference>
<protein>
    <submittedName>
        <fullName evidence="2">Helix-turn-helix protein</fullName>
    </submittedName>
</protein>
<sequence>MEKRRIELIECRKLKGTRDDVSSELGISNVYLRMIETGALKPGRDLMIRMSIYFGKPIDVLFPDLFIDDGVV</sequence>
<feature type="domain" description="HTH cro/C1-type" evidence="1">
    <location>
        <begin position="8"/>
        <end position="61"/>
    </location>
</feature>
<gene>
    <name evidence="2" type="ORF">ERICV_03088</name>
</gene>
<dbReference type="InterPro" id="IPR001387">
    <property type="entry name" value="Cro/C1-type_HTH"/>
</dbReference>
<dbReference type="AlphaFoldDB" id="A0A6C0QU66"/>
<evidence type="ECO:0000259" key="1">
    <source>
        <dbReference type="PROSITE" id="PS50943"/>
    </source>
</evidence>
<dbReference type="Proteomes" id="UP000464330">
    <property type="component" value="Chromosome"/>
</dbReference>
<name>A0A6C0QU66_9BACL</name>